<dbReference type="AlphaFoldDB" id="A0A0E9TQU3"/>
<protein>
    <submittedName>
        <fullName evidence="1">Uncharacterized protein</fullName>
    </submittedName>
</protein>
<name>A0A0E9TQU3_ANGAN</name>
<proteinExistence type="predicted"/>
<organism evidence="1">
    <name type="scientific">Anguilla anguilla</name>
    <name type="common">European freshwater eel</name>
    <name type="synonym">Muraena anguilla</name>
    <dbReference type="NCBI Taxonomy" id="7936"/>
    <lineage>
        <taxon>Eukaryota</taxon>
        <taxon>Metazoa</taxon>
        <taxon>Chordata</taxon>
        <taxon>Craniata</taxon>
        <taxon>Vertebrata</taxon>
        <taxon>Euteleostomi</taxon>
        <taxon>Actinopterygii</taxon>
        <taxon>Neopterygii</taxon>
        <taxon>Teleostei</taxon>
        <taxon>Anguilliformes</taxon>
        <taxon>Anguillidae</taxon>
        <taxon>Anguilla</taxon>
    </lineage>
</organism>
<evidence type="ECO:0000313" key="1">
    <source>
        <dbReference type="EMBL" id="JAH55931.1"/>
    </source>
</evidence>
<reference evidence="1" key="2">
    <citation type="journal article" date="2015" name="Fish Shellfish Immunol.">
        <title>Early steps in the European eel (Anguilla anguilla)-Vibrio vulnificus interaction in the gills: Role of the RtxA13 toxin.</title>
        <authorList>
            <person name="Callol A."/>
            <person name="Pajuelo D."/>
            <person name="Ebbesson L."/>
            <person name="Teles M."/>
            <person name="MacKenzie S."/>
            <person name="Amaro C."/>
        </authorList>
    </citation>
    <scope>NUCLEOTIDE SEQUENCE</scope>
</reference>
<accession>A0A0E9TQU3</accession>
<reference evidence="1" key="1">
    <citation type="submission" date="2014-11" db="EMBL/GenBank/DDBJ databases">
        <authorList>
            <person name="Amaro Gonzalez C."/>
        </authorList>
    </citation>
    <scope>NUCLEOTIDE SEQUENCE</scope>
</reference>
<dbReference type="EMBL" id="GBXM01052646">
    <property type="protein sequence ID" value="JAH55931.1"/>
    <property type="molecule type" value="Transcribed_RNA"/>
</dbReference>
<sequence>MKSTKWIQKRLSTRIYYPGQCNNVATSLSPKT</sequence>